<dbReference type="InterPro" id="IPR042095">
    <property type="entry name" value="SUMF_sf"/>
</dbReference>
<evidence type="ECO:0000259" key="1">
    <source>
        <dbReference type="Pfam" id="PF03781"/>
    </source>
</evidence>
<reference evidence="2 3" key="1">
    <citation type="journal article" date="2015" name="Genome Announc.">
        <title>Complete Genome Sequence of Spiroplasma cantharicola CC-1T (DSM 21588), a Bacterium Isolated from Soldier Beetle (Cantharis carolinus).</title>
        <authorList>
            <person name="Lo W.S."/>
            <person name="Liu P.Y."/>
            <person name="Kuo C.H."/>
        </authorList>
    </citation>
    <scope>NUCLEOTIDE SEQUENCE [LARGE SCALE GENOMIC DNA]</scope>
    <source>
        <strain evidence="2 3">CC-1</strain>
    </source>
</reference>
<dbReference type="PATRIC" id="fig|362837.3.peg.592"/>
<dbReference type="PANTHER" id="PTHR23150:SF19">
    <property type="entry name" value="FORMYLGLYCINE-GENERATING ENZYME"/>
    <property type="match status" value="1"/>
</dbReference>
<dbReference type="InterPro" id="IPR016187">
    <property type="entry name" value="CTDL_fold"/>
</dbReference>
<dbReference type="Gene3D" id="3.90.1580.10">
    <property type="entry name" value="paralog of FGE (formylglycine-generating enzyme)"/>
    <property type="match status" value="1"/>
</dbReference>
<keyword evidence="3" id="KW-1185">Reference proteome</keyword>
<dbReference type="InterPro" id="IPR051043">
    <property type="entry name" value="Sulfatase_Mod_Factor_Kinase"/>
</dbReference>
<dbReference type="RefSeq" id="WP_053946243.1">
    <property type="nucleotide sequence ID" value="NZ_CP012622.1"/>
</dbReference>
<evidence type="ECO:0000313" key="3">
    <source>
        <dbReference type="Proteomes" id="UP000063919"/>
    </source>
</evidence>
<gene>
    <name evidence="2" type="ORF">SCANT_v1c05790</name>
</gene>
<dbReference type="Proteomes" id="UP000063919">
    <property type="component" value="Chromosome"/>
</dbReference>
<name>A0A0M4JSF7_9MOLU</name>
<dbReference type="AlphaFoldDB" id="A0A0M4JSF7"/>
<proteinExistence type="predicted"/>
<dbReference type="Pfam" id="PF03781">
    <property type="entry name" value="FGE-sulfatase"/>
    <property type="match status" value="1"/>
</dbReference>
<accession>A0A0M4JSF7</accession>
<dbReference type="STRING" id="362837.SCANT_v1c05790"/>
<organism evidence="2 3">
    <name type="scientific">Spiroplasma cantharicola</name>
    <dbReference type="NCBI Taxonomy" id="362837"/>
    <lineage>
        <taxon>Bacteria</taxon>
        <taxon>Bacillati</taxon>
        <taxon>Mycoplasmatota</taxon>
        <taxon>Mollicutes</taxon>
        <taxon>Entomoplasmatales</taxon>
        <taxon>Spiroplasmataceae</taxon>
        <taxon>Spiroplasma</taxon>
    </lineage>
</organism>
<protein>
    <submittedName>
        <fullName evidence="2">Sulfatase modifying factor 1</fullName>
    </submittedName>
</protein>
<dbReference type="OrthoDB" id="9768004at2"/>
<evidence type="ECO:0000313" key="2">
    <source>
        <dbReference type="EMBL" id="ALD66485.1"/>
    </source>
</evidence>
<dbReference type="InterPro" id="IPR005532">
    <property type="entry name" value="SUMF_dom"/>
</dbReference>
<dbReference type="GO" id="GO:0120147">
    <property type="term" value="F:formylglycine-generating oxidase activity"/>
    <property type="evidence" value="ECO:0007669"/>
    <property type="project" value="TreeGrafter"/>
</dbReference>
<feature type="domain" description="Sulfatase-modifying factor enzyme-like" evidence="1">
    <location>
        <begin position="1"/>
        <end position="282"/>
    </location>
</feature>
<sequence length="284" mass="32328">MILIQSGTFLMGGDAEDGFIYDKEGPPTLIDINAFYIDETSVTNAEFQKFTNETDYITEAEKFGNSFVFAGLLSDDERLTYQKADLMGIWYDVPGANWRHPQGPKTNIADKMNNPVVHVSLFDAIEYCKWAGKRLPTEAEWEYAARGGLVQNKFSWGNELKQNNKYNLNIWNGDFPFGNTLEDGYLDLAPAKCFDPNGYGIYQMLGNIWEWCINVKNVPLEYFKKNSTKEIIDLEINESKDYALRGGSYLCHDGFCKRYKVYSRNGTAPRSTAGNMGFRCVKDV</sequence>
<dbReference type="EMBL" id="CP012622">
    <property type="protein sequence ID" value="ALD66485.1"/>
    <property type="molecule type" value="Genomic_DNA"/>
</dbReference>
<dbReference type="SUPFAM" id="SSF56436">
    <property type="entry name" value="C-type lectin-like"/>
    <property type="match status" value="1"/>
</dbReference>
<dbReference type="KEGG" id="scj:SCANT_v1c05790"/>
<dbReference type="PANTHER" id="PTHR23150">
    <property type="entry name" value="SULFATASE MODIFYING FACTOR 1, 2"/>
    <property type="match status" value="1"/>
</dbReference>